<reference evidence="3 4" key="1">
    <citation type="submission" date="2024-04" db="EMBL/GenBank/DDBJ databases">
        <title>Draft genome sequence of Halopseudomonas sabulinigri NBRC 116187.</title>
        <authorList>
            <person name="Miyakawa T."/>
            <person name="Kusuya Y."/>
            <person name="Miura T."/>
        </authorList>
    </citation>
    <scope>NUCLEOTIDE SEQUENCE [LARGE SCALE GENOMIC DNA]</scope>
    <source>
        <strain evidence="3 4">4NH20-0042</strain>
    </source>
</reference>
<evidence type="ECO:0000313" key="4">
    <source>
        <dbReference type="Proteomes" id="UP001486808"/>
    </source>
</evidence>
<dbReference type="Pfam" id="PF00561">
    <property type="entry name" value="Abhydrolase_1"/>
    <property type="match status" value="1"/>
</dbReference>
<evidence type="ECO:0000313" key="3">
    <source>
        <dbReference type="EMBL" id="GAA6131248.1"/>
    </source>
</evidence>
<protein>
    <submittedName>
        <fullName evidence="3">Alpha/beta fold hydrolase</fullName>
    </submittedName>
</protein>
<comment type="caution">
    <text evidence="3">The sequence shown here is derived from an EMBL/GenBank/DDBJ whole genome shotgun (WGS) entry which is preliminary data.</text>
</comment>
<dbReference type="PANTHER" id="PTHR37946">
    <property type="entry name" value="SLL1969 PROTEIN"/>
    <property type="match status" value="1"/>
</dbReference>
<dbReference type="GO" id="GO:0016787">
    <property type="term" value="F:hydrolase activity"/>
    <property type="evidence" value="ECO:0007669"/>
    <property type="project" value="UniProtKB-KW"/>
</dbReference>
<dbReference type="Gene3D" id="3.40.50.1820">
    <property type="entry name" value="alpha/beta hydrolase"/>
    <property type="match status" value="1"/>
</dbReference>
<organism evidence="3 4">
    <name type="scientific">Halopseudomonas sabulinigri</name>
    <dbReference type="NCBI Taxonomy" id="472181"/>
    <lineage>
        <taxon>Bacteria</taxon>
        <taxon>Pseudomonadati</taxon>
        <taxon>Pseudomonadota</taxon>
        <taxon>Gammaproteobacteria</taxon>
        <taxon>Pseudomonadales</taxon>
        <taxon>Pseudomonadaceae</taxon>
        <taxon>Halopseudomonas</taxon>
    </lineage>
</organism>
<sequence>MLPAAVFLALLCCCTGAATVPRDCVILLHGLARTSDSMASMQAALEQAGYQVVNLDYPSRHYTVDQLGELAVPPAIEACPTDSQLHFVSHSLGGIVLRHYLQQHPLPRLGNVVMLGPPNQGSEIVDTLREVPGFAWLNGPAGLELGTTEQDLPGQLEQPDFSLGIIAGTQSINLLLSTLLPNPDDGKVSVESTKVAGMADHISLPVTHPLMMRDEQVITQTLHFLRYGHFVHPPAALHGEQNQHR</sequence>
<dbReference type="EMBL" id="BAABWD010000001">
    <property type="protein sequence ID" value="GAA6131248.1"/>
    <property type="molecule type" value="Genomic_DNA"/>
</dbReference>
<feature type="chain" id="PRO_5047358952" evidence="1">
    <location>
        <begin position="18"/>
        <end position="245"/>
    </location>
</feature>
<evidence type="ECO:0000256" key="1">
    <source>
        <dbReference type="SAM" id="SignalP"/>
    </source>
</evidence>
<evidence type="ECO:0000259" key="2">
    <source>
        <dbReference type="Pfam" id="PF00561"/>
    </source>
</evidence>
<name>A0ABP9ZP51_9GAMM</name>
<dbReference type="RefSeq" id="WP_353387722.1">
    <property type="nucleotide sequence ID" value="NZ_BAABWD010000001.1"/>
</dbReference>
<dbReference type="InterPro" id="IPR000073">
    <property type="entry name" value="AB_hydrolase_1"/>
</dbReference>
<accession>A0ABP9ZP51</accession>
<gene>
    <name evidence="3" type="ORF">NBRC116187_16080</name>
</gene>
<proteinExistence type="predicted"/>
<keyword evidence="1" id="KW-0732">Signal</keyword>
<feature type="signal peptide" evidence="1">
    <location>
        <begin position="1"/>
        <end position="17"/>
    </location>
</feature>
<keyword evidence="4" id="KW-1185">Reference proteome</keyword>
<dbReference type="Proteomes" id="UP001486808">
    <property type="component" value="Unassembled WGS sequence"/>
</dbReference>
<keyword evidence="3" id="KW-0378">Hydrolase</keyword>
<feature type="domain" description="AB hydrolase-1" evidence="2">
    <location>
        <begin position="25"/>
        <end position="122"/>
    </location>
</feature>
<dbReference type="PANTHER" id="PTHR37946:SF1">
    <property type="entry name" value="SLL1969 PROTEIN"/>
    <property type="match status" value="1"/>
</dbReference>
<dbReference type="InterPro" id="IPR029058">
    <property type="entry name" value="AB_hydrolase_fold"/>
</dbReference>
<dbReference type="SUPFAM" id="SSF53474">
    <property type="entry name" value="alpha/beta-Hydrolases"/>
    <property type="match status" value="1"/>
</dbReference>